<name>D2W1X1_NAEGR</name>
<dbReference type="SUPFAM" id="SSF55874">
    <property type="entry name" value="ATPase domain of HSP90 chaperone/DNA topoisomerase II/histidine kinase"/>
    <property type="match status" value="1"/>
</dbReference>
<dbReference type="EMBL" id="GG738923">
    <property type="protein sequence ID" value="EFC36939.1"/>
    <property type="molecule type" value="Genomic_DNA"/>
</dbReference>
<feature type="domain" description="Histidine kinase" evidence="9">
    <location>
        <begin position="364"/>
        <end position="486"/>
    </location>
</feature>
<keyword evidence="4 8" id="KW-0418">Kinase</keyword>
<dbReference type="InterPro" id="IPR018955">
    <property type="entry name" value="BCDHK/PDK_N"/>
</dbReference>
<protein>
    <recommendedName>
        <fullName evidence="8">Protein-serine/threonine kinase</fullName>
        <ecNumber evidence="8">2.7.11.-</ecNumber>
    </recommendedName>
</protein>
<dbReference type="Gene3D" id="1.20.140.20">
    <property type="entry name" value="Alpha-ketoacid/pyruvate dehydrogenase kinase, N-terminal domain"/>
    <property type="match status" value="1"/>
</dbReference>
<dbReference type="InterPro" id="IPR036890">
    <property type="entry name" value="HATPase_C_sf"/>
</dbReference>
<organism evidence="11">
    <name type="scientific">Naegleria gruberi</name>
    <name type="common">Amoeba</name>
    <dbReference type="NCBI Taxonomy" id="5762"/>
    <lineage>
        <taxon>Eukaryota</taxon>
        <taxon>Discoba</taxon>
        <taxon>Heterolobosea</taxon>
        <taxon>Tetramitia</taxon>
        <taxon>Eutetramitia</taxon>
        <taxon>Vahlkampfiidae</taxon>
        <taxon>Naegleria</taxon>
    </lineage>
</organism>
<dbReference type="Proteomes" id="UP000006671">
    <property type="component" value="Unassembled WGS sequence"/>
</dbReference>
<comment type="catalytic activity">
    <reaction evidence="7">
        <text>L-seryl-[pyruvate dehydrogenase E1 alpha subunit] + ATP = O-phospho-L-seryl-[pyruvate dehydrogenase E1 alpha subunit] + ADP + H(+)</text>
        <dbReference type="Rhea" id="RHEA:23052"/>
        <dbReference type="Rhea" id="RHEA-COMP:13689"/>
        <dbReference type="Rhea" id="RHEA-COMP:13690"/>
        <dbReference type="ChEBI" id="CHEBI:15378"/>
        <dbReference type="ChEBI" id="CHEBI:29999"/>
        <dbReference type="ChEBI" id="CHEBI:30616"/>
        <dbReference type="ChEBI" id="CHEBI:83421"/>
        <dbReference type="ChEBI" id="CHEBI:456216"/>
        <dbReference type="EC" id="2.7.11.2"/>
    </reaction>
</comment>
<dbReference type="GO" id="GO:0005759">
    <property type="term" value="C:mitochondrial matrix"/>
    <property type="evidence" value="ECO:0007669"/>
    <property type="project" value="UniProtKB-SubCell"/>
</dbReference>
<evidence type="ECO:0000256" key="6">
    <source>
        <dbReference type="ARBA" id="ARBA00023128"/>
    </source>
</evidence>
<keyword evidence="11" id="KW-1185">Reference proteome</keyword>
<dbReference type="OMA" id="DMSRNAP"/>
<keyword evidence="2 8" id="KW-0808">Transferase</keyword>
<dbReference type="STRING" id="5762.D2W1X1"/>
<evidence type="ECO:0000256" key="2">
    <source>
        <dbReference type="ARBA" id="ARBA00022679"/>
    </source>
</evidence>
<dbReference type="InterPro" id="IPR036784">
    <property type="entry name" value="AK/P_DHK_N_sf"/>
</dbReference>
<dbReference type="FunCoup" id="D2W1X1">
    <property type="interactions" value="369"/>
</dbReference>
<dbReference type="Gene3D" id="3.30.565.10">
    <property type="entry name" value="Histidine kinase-like ATPase, C-terminal domain"/>
    <property type="match status" value="1"/>
</dbReference>
<dbReference type="AlphaFoldDB" id="D2W1X1"/>
<dbReference type="KEGG" id="ngr:NAEGRDRAFT_82050"/>
<dbReference type="PANTHER" id="PTHR11947">
    <property type="entry name" value="PYRUVATE DEHYDROGENASE KINASE"/>
    <property type="match status" value="1"/>
</dbReference>
<evidence type="ECO:0000313" key="10">
    <source>
        <dbReference type="EMBL" id="EFC36939.1"/>
    </source>
</evidence>
<dbReference type="InterPro" id="IPR005467">
    <property type="entry name" value="His_kinase_dom"/>
</dbReference>
<keyword evidence="10" id="KW-0670">Pyruvate</keyword>
<dbReference type="GO" id="GO:0004740">
    <property type="term" value="F:pyruvate dehydrogenase (acetyl-transferring) kinase activity"/>
    <property type="evidence" value="ECO:0007669"/>
    <property type="project" value="UniProtKB-EC"/>
</dbReference>
<dbReference type="eggNOG" id="KOG0787">
    <property type="taxonomic scope" value="Eukaryota"/>
</dbReference>
<dbReference type="GO" id="GO:0005524">
    <property type="term" value="F:ATP binding"/>
    <property type="evidence" value="ECO:0007669"/>
    <property type="project" value="UniProtKB-UniRule"/>
</dbReference>
<dbReference type="OrthoDB" id="241648at2759"/>
<sequence>MKKTTQQQQIIKQLITKLILTEKASRRGFSKSIIPLLNNQTQNNFEDKTEFQYAYRQCDKERELAPFCNMTSKTLSKMTFNHGNYFKATIPNQLYSQVEINPIQHQQHELRFSVQYNEAIMERRVREESIDANIDLSIVYNYSKMTPASLSVSTLVEFVENTSINSLVLSSGWLIEELRIRLAQQVQLLDEMPHGLNLMPSIRIVRDWYLTSFKQLYQIKSKPRNRSEEIEFTNVIRTIYDRHNPTMVSVAGGVAELKEELKKTMLEYIDYTNYSSLKDHLDSFYINRIGIRTLLEHHLSLHDQVENPNCNLSKLICKNTNPILVANRAIKDAQDWCLAHYGKFPQVIVSTSGNQDDLLFPYVPNHLQFQLIELLINSMRAVVENHTDSLPPVGILMSSSQDEVTIRISDEGKGIPRKDMPQLFSYLYSTASVRKEIVNQDGKQGSVAGFGFGLPLVKLYSKYWGGEFKLNSVSGYGTDAYLYFTK</sequence>
<comment type="similarity">
    <text evidence="1 8">Belongs to the PDK/BCKDK protein kinase family.</text>
</comment>
<evidence type="ECO:0000256" key="4">
    <source>
        <dbReference type="ARBA" id="ARBA00022777"/>
    </source>
</evidence>
<dbReference type="Pfam" id="PF10436">
    <property type="entry name" value="BCDHK_Adom3"/>
    <property type="match status" value="1"/>
</dbReference>
<dbReference type="InterPro" id="IPR039028">
    <property type="entry name" value="BCKD/PDK"/>
</dbReference>
<dbReference type="InParanoid" id="D2W1X1"/>
<dbReference type="PROSITE" id="PS50109">
    <property type="entry name" value="HIS_KIN"/>
    <property type="match status" value="1"/>
</dbReference>
<gene>
    <name evidence="10" type="ORF">NAEGRDRAFT_82050</name>
</gene>
<evidence type="ECO:0000256" key="5">
    <source>
        <dbReference type="ARBA" id="ARBA00022840"/>
    </source>
</evidence>
<comment type="subcellular location">
    <subcellularLocation>
        <location evidence="8">Mitochondrion matrix</location>
    </subcellularLocation>
</comment>
<dbReference type="GO" id="GO:0010906">
    <property type="term" value="P:regulation of glucose metabolic process"/>
    <property type="evidence" value="ECO:0007669"/>
    <property type="project" value="TreeGrafter"/>
</dbReference>
<reference evidence="10 11" key="1">
    <citation type="journal article" date="2010" name="Cell">
        <title>The genome of Naegleria gruberi illuminates early eukaryotic versatility.</title>
        <authorList>
            <person name="Fritz-Laylin L.K."/>
            <person name="Prochnik S.E."/>
            <person name="Ginger M.L."/>
            <person name="Dacks J.B."/>
            <person name="Carpenter M.L."/>
            <person name="Field M.C."/>
            <person name="Kuo A."/>
            <person name="Paredez A."/>
            <person name="Chapman J."/>
            <person name="Pham J."/>
            <person name="Shu S."/>
            <person name="Neupane R."/>
            <person name="Cipriano M."/>
            <person name="Mancuso J."/>
            <person name="Tu H."/>
            <person name="Salamov A."/>
            <person name="Lindquist E."/>
            <person name="Shapiro H."/>
            <person name="Lucas S."/>
            <person name="Grigoriev I.V."/>
            <person name="Cande W.Z."/>
            <person name="Fulton C."/>
            <person name="Rokhsar D.S."/>
            <person name="Dawson S.C."/>
        </authorList>
    </citation>
    <scope>NUCLEOTIDE SEQUENCE [LARGE SCALE GENOMIC DNA]</scope>
    <source>
        <strain evidence="10 11">NEG-M</strain>
    </source>
</reference>
<keyword evidence="3 8" id="KW-0547">Nucleotide-binding</keyword>
<dbReference type="SMART" id="SM00387">
    <property type="entry name" value="HATPase_c"/>
    <property type="match status" value="1"/>
</dbReference>
<dbReference type="VEuPathDB" id="AmoebaDB:NAEGRDRAFT_82050"/>
<evidence type="ECO:0000256" key="8">
    <source>
        <dbReference type="RuleBase" id="RU366032"/>
    </source>
</evidence>
<evidence type="ECO:0000259" key="9">
    <source>
        <dbReference type="PROSITE" id="PS50109"/>
    </source>
</evidence>
<dbReference type="InterPro" id="IPR003594">
    <property type="entry name" value="HATPase_dom"/>
</dbReference>
<keyword evidence="5 8" id="KW-0067">ATP-binding</keyword>
<evidence type="ECO:0000256" key="1">
    <source>
        <dbReference type="ARBA" id="ARBA00006155"/>
    </source>
</evidence>
<dbReference type="SUPFAM" id="SSF69012">
    <property type="entry name" value="alpha-ketoacid dehydrogenase kinase, N-terminal domain"/>
    <property type="match status" value="1"/>
</dbReference>
<evidence type="ECO:0000313" key="11">
    <source>
        <dbReference type="Proteomes" id="UP000006671"/>
    </source>
</evidence>
<accession>D2W1X1</accession>
<keyword evidence="6 8" id="KW-0496">Mitochondrion</keyword>
<dbReference type="PANTHER" id="PTHR11947:SF3">
    <property type="entry name" value="[PYRUVATE DEHYDROGENASE (ACETYL-TRANSFERRING)] KINASE, MITOCHONDRIAL"/>
    <property type="match status" value="1"/>
</dbReference>
<evidence type="ECO:0000256" key="3">
    <source>
        <dbReference type="ARBA" id="ARBA00022741"/>
    </source>
</evidence>
<proteinExistence type="inferred from homology"/>
<dbReference type="Pfam" id="PF02518">
    <property type="entry name" value="HATPase_c"/>
    <property type="match status" value="1"/>
</dbReference>
<evidence type="ECO:0000256" key="7">
    <source>
        <dbReference type="ARBA" id="ARBA00048201"/>
    </source>
</evidence>
<dbReference type="EC" id="2.7.11.-" evidence="8"/>
<dbReference type="GeneID" id="8856188"/>
<dbReference type="RefSeq" id="XP_002669683.1">
    <property type="nucleotide sequence ID" value="XM_002669637.1"/>
</dbReference>